<feature type="chain" id="PRO_5011664553" evidence="1">
    <location>
        <begin position="28"/>
        <end position="81"/>
    </location>
</feature>
<gene>
    <name evidence="3" type="ORF">SAMN05421680_10990</name>
    <name evidence="2" type="ORF">Xmau_02455</name>
</gene>
<evidence type="ECO:0000313" key="2">
    <source>
        <dbReference type="EMBL" id="PHM39854.1"/>
    </source>
</evidence>
<evidence type="ECO:0000313" key="5">
    <source>
        <dbReference type="Proteomes" id="UP000224607"/>
    </source>
</evidence>
<protein>
    <submittedName>
        <fullName evidence="3">Uncharacterized protein</fullName>
    </submittedName>
</protein>
<reference evidence="3" key="2">
    <citation type="submission" date="2016-10" db="EMBL/GenBank/DDBJ databases">
        <authorList>
            <person name="de Groot N.N."/>
        </authorList>
    </citation>
    <scope>NUCLEOTIDE SEQUENCE [LARGE SCALE GENOMIC DNA]</scope>
    <source>
        <strain evidence="3">DSM 17908</strain>
    </source>
</reference>
<dbReference type="EMBL" id="NITY01000008">
    <property type="protein sequence ID" value="PHM39854.1"/>
    <property type="molecule type" value="Genomic_DNA"/>
</dbReference>
<evidence type="ECO:0000256" key="1">
    <source>
        <dbReference type="SAM" id="SignalP"/>
    </source>
</evidence>
<dbReference type="Proteomes" id="UP000198919">
    <property type="component" value="Unassembled WGS sequence"/>
</dbReference>
<proteinExistence type="predicted"/>
<reference evidence="2 5" key="3">
    <citation type="journal article" date="2017" name="Nat. Microbiol.">
        <title>Natural product diversity associated with the nematode symbionts Photorhabdus and Xenorhabdus.</title>
        <authorList>
            <person name="Tobias N.J."/>
            <person name="Wolff H."/>
            <person name="Djahanschiri B."/>
            <person name="Grundmann F."/>
            <person name="Kronenwerth M."/>
            <person name="Shi Y.M."/>
            <person name="Simonyi S."/>
            <person name="Grun P."/>
            <person name="Shapiro-Ilan D."/>
            <person name="Pidot S.J."/>
            <person name="Stinear T.P."/>
            <person name="Ebersberger I."/>
            <person name="Bode H.B."/>
        </authorList>
    </citation>
    <scope>NUCLEOTIDE SEQUENCE [LARGE SCALE GENOMIC DNA]</scope>
    <source>
        <strain evidence="2 5">DSM 17908</strain>
    </source>
</reference>
<dbReference type="Proteomes" id="UP000224607">
    <property type="component" value="Unassembled WGS sequence"/>
</dbReference>
<keyword evidence="5" id="KW-1185">Reference proteome</keyword>
<name>A0A1I3RE36_9GAMM</name>
<organism evidence="3 4">
    <name type="scientific">Xenorhabdus mauleonii</name>
    <dbReference type="NCBI Taxonomy" id="351675"/>
    <lineage>
        <taxon>Bacteria</taxon>
        <taxon>Pseudomonadati</taxon>
        <taxon>Pseudomonadota</taxon>
        <taxon>Gammaproteobacteria</taxon>
        <taxon>Enterobacterales</taxon>
        <taxon>Morganellaceae</taxon>
        <taxon>Xenorhabdus</taxon>
    </lineage>
</organism>
<dbReference type="AlphaFoldDB" id="A0A1I3RE36"/>
<reference evidence="4" key="1">
    <citation type="submission" date="2016-10" db="EMBL/GenBank/DDBJ databases">
        <authorList>
            <person name="Varghese N."/>
            <person name="Submissions S."/>
        </authorList>
    </citation>
    <scope>NUCLEOTIDE SEQUENCE [LARGE SCALE GENOMIC DNA]</scope>
    <source>
        <strain evidence="4">DSM 17908</strain>
    </source>
</reference>
<evidence type="ECO:0000313" key="4">
    <source>
        <dbReference type="Proteomes" id="UP000198919"/>
    </source>
</evidence>
<evidence type="ECO:0000313" key="3">
    <source>
        <dbReference type="EMBL" id="SFJ44538.1"/>
    </source>
</evidence>
<dbReference type="EMBL" id="FORG01000009">
    <property type="protein sequence ID" value="SFJ44538.1"/>
    <property type="molecule type" value="Genomic_DNA"/>
</dbReference>
<sequence>MRRSSLLSCFLYFMAFMFMCAPINVFAKTEHSSPEQITNDFYTRYMQQYLFMEHQSISDELFHEDCRNEKCHCDCFVETQP</sequence>
<accession>A0A1I3RE36</accession>
<feature type="signal peptide" evidence="1">
    <location>
        <begin position="1"/>
        <end position="27"/>
    </location>
</feature>
<keyword evidence="1" id="KW-0732">Signal</keyword>